<keyword evidence="7" id="KW-0106">Calcium</keyword>
<dbReference type="Proteomes" id="UP000290189">
    <property type="component" value="Unassembled WGS sequence"/>
</dbReference>
<dbReference type="NCBIfam" id="TIGR00214">
    <property type="entry name" value="lipB"/>
    <property type="match status" value="1"/>
</dbReference>
<dbReference type="NCBIfam" id="NF010925">
    <property type="entry name" value="PRK14345.1"/>
    <property type="match status" value="1"/>
</dbReference>
<dbReference type="InterPro" id="IPR018247">
    <property type="entry name" value="EF_Hand_1_Ca_BS"/>
</dbReference>
<dbReference type="Pfam" id="PF13499">
    <property type="entry name" value="EF-hand_7"/>
    <property type="match status" value="2"/>
</dbReference>
<dbReference type="CDD" id="cd00051">
    <property type="entry name" value="EFh"/>
    <property type="match status" value="2"/>
</dbReference>
<dbReference type="InterPro" id="IPR045864">
    <property type="entry name" value="aa-tRNA-synth_II/BPL/LPL"/>
</dbReference>
<feature type="domain" description="BPL/LPL catalytic" evidence="10">
    <location>
        <begin position="34"/>
        <end position="210"/>
    </location>
</feature>
<protein>
    <recommendedName>
        <fullName evidence="4">lipoyl(octanoyl) transferase</fullName>
        <ecNumber evidence="4">2.3.1.181</ecNumber>
    </recommendedName>
</protein>
<dbReference type="GO" id="GO:0005509">
    <property type="term" value="F:calcium ion binding"/>
    <property type="evidence" value="ECO:0007669"/>
    <property type="project" value="InterPro"/>
</dbReference>
<dbReference type="InterPro" id="IPR020605">
    <property type="entry name" value="Octanoyltransferase_CS"/>
</dbReference>
<dbReference type="PROSITE" id="PS50222">
    <property type="entry name" value="EF_HAND_2"/>
    <property type="match status" value="4"/>
</dbReference>
<dbReference type="PROSITE" id="PS01313">
    <property type="entry name" value="LIPB"/>
    <property type="match status" value="1"/>
</dbReference>
<dbReference type="FunFam" id="1.10.238.10:FF:000178">
    <property type="entry name" value="Calmodulin-2 A"/>
    <property type="match status" value="1"/>
</dbReference>
<dbReference type="EC" id="2.3.1.181" evidence="4"/>
<evidence type="ECO:0000256" key="8">
    <source>
        <dbReference type="ARBA" id="ARBA00023315"/>
    </source>
</evidence>
<dbReference type="HAMAP" id="MF_00013">
    <property type="entry name" value="LipB"/>
    <property type="match status" value="1"/>
</dbReference>
<evidence type="ECO:0000313" key="12">
    <source>
        <dbReference type="Proteomes" id="UP000290189"/>
    </source>
</evidence>
<sequence length="428" mass="48238">MVSRAATVYVFRRRLLAYADAWRWQRAVLAAAPQADRDTIIVCQHPLVYTAGRRTPPDHLRHIDVVRVERGGQVTCHCPGQVVVYPLVDLHRHRLDLRWYVRTLEQLVIDVLRRYGVEGDRHDQYPGVWVGTRKVAAVGISCSRWRTMHGLSVNVDPDLQHFSRIVPCGIPPGEGLSVTSIAREVGAPVDLHAVQQDLVDAVAASFDYADYRVRVDPDLERLVPRTDGDCPYVYHSQRPAGSSMAAAAPTSSSVNVGLGNRAAKGSEQHNLTEDQLVEIKEAFSLFDTDHSGTIDAKELQAAMRALGFDVKKDEIRRMLSEVDSDGSGEIEFNEFVRLMTGKMSQRDTKEEVMKVFQLFDADNTGFITFRNLKRVCQELGEKLTDEEIQEMIDEADRDNDDQISPDEFYRVMKKRSGNPLDEISSDED</sequence>
<keyword evidence="5" id="KW-0808">Transferase</keyword>
<dbReference type="PROSITE" id="PS51733">
    <property type="entry name" value="BPL_LPL_CATALYTIC"/>
    <property type="match status" value="1"/>
</dbReference>
<dbReference type="GO" id="GO:0043226">
    <property type="term" value="C:organelle"/>
    <property type="evidence" value="ECO:0007669"/>
    <property type="project" value="UniProtKB-ARBA"/>
</dbReference>
<evidence type="ECO:0000256" key="2">
    <source>
        <dbReference type="ARBA" id="ARBA00005253"/>
    </source>
</evidence>
<comment type="similarity">
    <text evidence="3">Belongs to the LipB family.</text>
</comment>
<reference evidence="11 12" key="1">
    <citation type="submission" date="2018-03" db="EMBL/GenBank/DDBJ databases">
        <authorList>
            <person name="Fogelqvist J."/>
        </authorList>
    </citation>
    <scope>NUCLEOTIDE SEQUENCE [LARGE SCALE GENOMIC DNA]</scope>
</reference>
<geneLocation type="mitochondrion" evidence="11"/>
<dbReference type="PANTHER" id="PTHR10993">
    <property type="entry name" value="OCTANOYLTRANSFERASE"/>
    <property type="match status" value="1"/>
</dbReference>
<organism evidence="11 12">
    <name type="scientific">Plasmodiophora brassicae</name>
    <name type="common">Clubroot disease agent</name>
    <dbReference type="NCBI Taxonomy" id="37360"/>
    <lineage>
        <taxon>Eukaryota</taxon>
        <taxon>Sar</taxon>
        <taxon>Rhizaria</taxon>
        <taxon>Endomyxa</taxon>
        <taxon>Phytomyxea</taxon>
        <taxon>Plasmodiophorida</taxon>
        <taxon>Plasmodiophoridae</taxon>
        <taxon>Plasmodiophora</taxon>
    </lineage>
</organism>
<evidence type="ECO:0000313" key="11">
    <source>
        <dbReference type="EMBL" id="SPR00881.1"/>
    </source>
</evidence>
<dbReference type="Gene3D" id="1.10.238.10">
    <property type="entry name" value="EF-hand"/>
    <property type="match status" value="2"/>
</dbReference>
<evidence type="ECO:0000256" key="1">
    <source>
        <dbReference type="ARBA" id="ARBA00004821"/>
    </source>
</evidence>
<dbReference type="SMART" id="SM00054">
    <property type="entry name" value="EFh"/>
    <property type="match status" value="4"/>
</dbReference>
<accession>A0A3P3YL03</accession>
<feature type="domain" description="EF-hand" evidence="9">
    <location>
        <begin position="274"/>
        <end position="309"/>
    </location>
</feature>
<evidence type="ECO:0000259" key="10">
    <source>
        <dbReference type="PROSITE" id="PS51733"/>
    </source>
</evidence>
<feature type="domain" description="EF-hand" evidence="9">
    <location>
        <begin position="310"/>
        <end position="345"/>
    </location>
</feature>
<keyword evidence="6" id="KW-0677">Repeat</keyword>
<evidence type="ECO:0000256" key="6">
    <source>
        <dbReference type="ARBA" id="ARBA00022737"/>
    </source>
</evidence>
<evidence type="ECO:0000259" key="9">
    <source>
        <dbReference type="PROSITE" id="PS50222"/>
    </source>
</evidence>
<comment type="pathway">
    <text evidence="1">Protein modification; protein lipoylation via endogenous pathway; protein N(6)-(lipoyl)lysine from octanoyl-[acyl-carrier-protein]: step 1/2.</text>
</comment>
<keyword evidence="11" id="KW-0496">Mitochondrion</keyword>
<evidence type="ECO:0000256" key="5">
    <source>
        <dbReference type="ARBA" id="ARBA00022679"/>
    </source>
</evidence>
<dbReference type="Pfam" id="PF21948">
    <property type="entry name" value="LplA-B_cat"/>
    <property type="match status" value="1"/>
</dbReference>
<dbReference type="PANTHER" id="PTHR10993:SF7">
    <property type="entry name" value="LIPOYLTRANSFERASE 2, MITOCHONDRIAL-RELATED"/>
    <property type="match status" value="1"/>
</dbReference>
<dbReference type="PROSITE" id="PS00018">
    <property type="entry name" value="EF_HAND_1"/>
    <property type="match status" value="3"/>
</dbReference>
<dbReference type="InterPro" id="IPR011992">
    <property type="entry name" value="EF-hand-dom_pair"/>
</dbReference>
<dbReference type="SUPFAM" id="SSF47473">
    <property type="entry name" value="EF-hand"/>
    <property type="match status" value="1"/>
</dbReference>
<proteinExistence type="inferred from homology"/>
<dbReference type="Gene3D" id="3.30.930.10">
    <property type="entry name" value="Bira Bifunctional Protein, Domain 2"/>
    <property type="match status" value="1"/>
</dbReference>
<feature type="domain" description="EF-hand" evidence="9">
    <location>
        <begin position="347"/>
        <end position="382"/>
    </location>
</feature>
<gene>
    <name evidence="11" type="ORF">PLBR_LOCUS8096</name>
</gene>
<dbReference type="InterPro" id="IPR004143">
    <property type="entry name" value="BPL_LPL_catalytic"/>
</dbReference>
<comment type="similarity">
    <text evidence="2">Belongs to the centrin family.</text>
</comment>
<evidence type="ECO:0000256" key="7">
    <source>
        <dbReference type="ARBA" id="ARBA00022837"/>
    </source>
</evidence>
<dbReference type="CDD" id="cd16444">
    <property type="entry name" value="LipB"/>
    <property type="match status" value="1"/>
</dbReference>
<dbReference type="GO" id="GO:0033819">
    <property type="term" value="F:lipoyl(octanoyl) transferase activity"/>
    <property type="evidence" value="ECO:0007669"/>
    <property type="project" value="UniProtKB-EC"/>
</dbReference>
<evidence type="ECO:0000256" key="4">
    <source>
        <dbReference type="ARBA" id="ARBA00012334"/>
    </source>
</evidence>
<dbReference type="EMBL" id="OVEO01000015">
    <property type="protein sequence ID" value="SPR00881.1"/>
    <property type="molecule type" value="Genomic_DNA"/>
</dbReference>
<dbReference type="GO" id="GO:0009249">
    <property type="term" value="P:protein lipoylation"/>
    <property type="evidence" value="ECO:0007669"/>
    <property type="project" value="InterPro"/>
</dbReference>
<name>A0A3P3YL03_PLABS</name>
<dbReference type="UniPathway" id="UPA00538">
    <property type="reaction ID" value="UER00592"/>
</dbReference>
<dbReference type="InterPro" id="IPR000544">
    <property type="entry name" value="Octanoyltransferase"/>
</dbReference>
<feature type="domain" description="EF-hand" evidence="9">
    <location>
        <begin position="383"/>
        <end position="418"/>
    </location>
</feature>
<dbReference type="SUPFAM" id="SSF55681">
    <property type="entry name" value="Class II aaRS and biotin synthetases"/>
    <property type="match status" value="1"/>
</dbReference>
<evidence type="ECO:0000256" key="3">
    <source>
        <dbReference type="ARBA" id="ARBA00007907"/>
    </source>
</evidence>
<dbReference type="InterPro" id="IPR002048">
    <property type="entry name" value="EF_hand_dom"/>
</dbReference>
<dbReference type="AlphaFoldDB" id="A0A3P3YL03"/>
<keyword evidence="8" id="KW-0012">Acyltransferase</keyword>